<evidence type="ECO:0000259" key="2">
    <source>
        <dbReference type="Pfam" id="PF01464"/>
    </source>
</evidence>
<accession>A0A1T2KNP6</accession>
<keyword evidence="4" id="KW-1185">Reference proteome</keyword>
<reference evidence="3 4" key="1">
    <citation type="submission" date="2016-11" db="EMBL/GenBank/DDBJ databases">
        <title>Mixed transmission modes and dynamic genome evolution in an obligate animal-bacterial symbiosis.</title>
        <authorList>
            <person name="Russell S.L."/>
            <person name="Corbett-Detig R.B."/>
            <person name="Cavanaugh C.M."/>
        </authorList>
    </citation>
    <scope>NUCLEOTIDE SEQUENCE [LARGE SCALE GENOMIC DNA]</scope>
    <source>
        <strain evidence="3">Se-Cadez</strain>
    </source>
</reference>
<evidence type="ECO:0000313" key="3">
    <source>
        <dbReference type="EMBL" id="OOZ34499.1"/>
    </source>
</evidence>
<dbReference type="RefSeq" id="WP_078488262.1">
    <property type="nucleotide sequence ID" value="NZ_MPRJ01000110.1"/>
</dbReference>
<comment type="caution">
    <text evidence="3">The sequence shown here is derived from an EMBL/GenBank/DDBJ whole genome shotgun (WGS) entry which is preliminary data.</text>
</comment>
<evidence type="ECO:0000313" key="4">
    <source>
        <dbReference type="Proteomes" id="UP000190896"/>
    </source>
</evidence>
<evidence type="ECO:0000256" key="1">
    <source>
        <dbReference type="ARBA" id="ARBA00007734"/>
    </source>
</evidence>
<protein>
    <submittedName>
        <fullName evidence="3">Murein transglycosylase</fullName>
    </submittedName>
</protein>
<name>A0A1T2KNP6_9GAMM</name>
<dbReference type="InterPro" id="IPR008258">
    <property type="entry name" value="Transglycosylase_SLT_dom_1"/>
</dbReference>
<gene>
    <name evidence="3" type="ORF">BOW51_12125</name>
</gene>
<dbReference type="PANTHER" id="PTHR37423">
    <property type="entry name" value="SOLUBLE LYTIC MUREIN TRANSGLYCOSYLASE-RELATED"/>
    <property type="match status" value="1"/>
</dbReference>
<sequence length="172" mass="20107">MLALAGKGDHVKDKYWTTKYDRTFKKYSKRYFGPGMDWQWFKAQGIAESGLKPKAKSRAGAIGIMQIMPSTFEEIKAKNPHFVDIEDPDWNIAAAIYYDRKLYKRWKKELPNGEKLSFTFASYNAGHAKIRRAYKKAAEKADKVAQWEQVAPFSPSERRHYVRRIHGLMKKR</sequence>
<dbReference type="OrthoDB" id="92254at2"/>
<dbReference type="AlphaFoldDB" id="A0A1T2KNP6"/>
<feature type="domain" description="Transglycosylase SLT" evidence="2">
    <location>
        <begin position="35"/>
        <end position="143"/>
    </location>
</feature>
<dbReference type="EMBL" id="MPRJ01000110">
    <property type="protein sequence ID" value="OOZ34499.1"/>
    <property type="molecule type" value="Genomic_DNA"/>
</dbReference>
<dbReference type="SUPFAM" id="SSF53955">
    <property type="entry name" value="Lysozyme-like"/>
    <property type="match status" value="1"/>
</dbReference>
<comment type="similarity">
    <text evidence="1">Belongs to the transglycosylase Slt family.</text>
</comment>
<dbReference type="PANTHER" id="PTHR37423:SF2">
    <property type="entry name" value="MEMBRANE-BOUND LYTIC MUREIN TRANSGLYCOSYLASE C"/>
    <property type="match status" value="1"/>
</dbReference>
<proteinExistence type="inferred from homology"/>
<dbReference type="Pfam" id="PF01464">
    <property type="entry name" value="SLT"/>
    <property type="match status" value="1"/>
</dbReference>
<organism evidence="3 4">
    <name type="scientific">Solemya velesiana gill symbiont</name>
    <dbReference type="NCBI Taxonomy" id="1918948"/>
    <lineage>
        <taxon>Bacteria</taxon>
        <taxon>Pseudomonadati</taxon>
        <taxon>Pseudomonadota</taxon>
        <taxon>Gammaproteobacteria</taxon>
        <taxon>sulfur-oxidizing symbionts</taxon>
    </lineage>
</organism>
<dbReference type="InterPro" id="IPR023346">
    <property type="entry name" value="Lysozyme-like_dom_sf"/>
</dbReference>
<dbReference type="Proteomes" id="UP000190896">
    <property type="component" value="Unassembled WGS sequence"/>
</dbReference>
<dbReference type="Gene3D" id="1.10.530.10">
    <property type="match status" value="1"/>
</dbReference>